<proteinExistence type="predicted"/>
<gene>
    <name evidence="2" type="ORF">KL86DES1_21136</name>
</gene>
<feature type="compositionally biased region" description="Basic residues" evidence="1">
    <location>
        <begin position="94"/>
        <end position="123"/>
    </location>
</feature>
<accession>A0A212L6R1</accession>
<dbReference type="EMBL" id="FMJC01000002">
    <property type="protein sequence ID" value="SCM73210.1"/>
    <property type="molecule type" value="Genomic_DNA"/>
</dbReference>
<feature type="compositionally biased region" description="Polar residues" evidence="1">
    <location>
        <begin position="129"/>
        <end position="142"/>
    </location>
</feature>
<name>A0A212L6R1_9BACT</name>
<sequence>MRLFAVAGDKGNGGPFVQKFRHGLGLTGGNAQLFCDLLKKLHRGSFGSVKKQGRKGGGRSRECIPFLHMPGKNTWSGAEKTPRPASMLRRCHISIRGHARGPRRPSRMPHYTGKRGKRGRTRQACKSGCLTSARSGRQTSRK</sequence>
<evidence type="ECO:0000313" key="2">
    <source>
        <dbReference type="EMBL" id="SCM73210.1"/>
    </source>
</evidence>
<protein>
    <submittedName>
        <fullName evidence="2">Uncharacterized protein</fullName>
    </submittedName>
</protein>
<organism evidence="2">
    <name type="scientific">uncultured Desulfovibrio sp</name>
    <dbReference type="NCBI Taxonomy" id="167968"/>
    <lineage>
        <taxon>Bacteria</taxon>
        <taxon>Pseudomonadati</taxon>
        <taxon>Thermodesulfobacteriota</taxon>
        <taxon>Desulfovibrionia</taxon>
        <taxon>Desulfovibrionales</taxon>
        <taxon>Desulfovibrionaceae</taxon>
        <taxon>Desulfovibrio</taxon>
        <taxon>environmental samples</taxon>
    </lineage>
</organism>
<reference evidence="2" key="1">
    <citation type="submission" date="2016-08" db="EMBL/GenBank/DDBJ databases">
        <authorList>
            <person name="Seilhamer J.J."/>
        </authorList>
    </citation>
    <scope>NUCLEOTIDE SEQUENCE</scope>
    <source>
        <strain evidence="2">86-1</strain>
    </source>
</reference>
<evidence type="ECO:0000256" key="1">
    <source>
        <dbReference type="SAM" id="MobiDB-lite"/>
    </source>
</evidence>
<dbReference type="AlphaFoldDB" id="A0A212L6R1"/>
<feature type="region of interest" description="Disordered" evidence="1">
    <location>
        <begin position="94"/>
        <end position="142"/>
    </location>
</feature>